<dbReference type="PRINTS" id="PR01185">
    <property type="entry name" value="INTEGRINA"/>
</dbReference>
<dbReference type="PANTHER" id="PTHR23221:SF7">
    <property type="entry name" value="PHOSPHATIDYLINOSITOL-GLYCAN-SPECIFIC PHOSPHOLIPASE D"/>
    <property type="match status" value="1"/>
</dbReference>
<evidence type="ECO:0000256" key="1">
    <source>
        <dbReference type="ARBA" id="ARBA00022729"/>
    </source>
</evidence>
<dbReference type="Gene3D" id="2.130.10.130">
    <property type="entry name" value="Integrin alpha, N-terminal"/>
    <property type="match status" value="7"/>
</dbReference>
<dbReference type="SUPFAM" id="SSF69318">
    <property type="entry name" value="Integrin alpha N-terminal domain"/>
    <property type="match status" value="4"/>
</dbReference>
<protein>
    <recommendedName>
        <fullName evidence="7">VCBS repeat-containing protein</fullName>
    </recommendedName>
</protein>
<name>A0ABV6YM11_UNCEI</name>
<accession>A0ABV6YM11</accession>
<dbReference type="InterPro" id="IPR028994">
    <property type="entry name" value="Integrin_alpha_N"/>
</dbReference>
<dbReference type="PROSITE" id="PS51470">
    <property type="entry name" value="FG_GAP"/>
    <property type="match status" value="11"/>
</dbReference>
<sequence length="950" mass="97067">MKTPSSTCTLITLLVVLVAVSGAGVCAGGVSSHLLIAPVGSEGGGEGTFGQAIAPAGDFNGDGYDDIIAGDMSANGYTGAAYIYYGGPYADEVADVTFSPAPSTDGFGAHVGSAGDFNHDGYSDVVVAYVDIWAYESRAYIYYGGPDGNAGPDLLLEGGYYTGDFGAAIAPVGDFNADGYDDFAIGEPYSDSTGTHAGLVYLYYGGPAPDDEADLIFAPESDSTLYGFSLSGAGDFNGDGYDDFVIGGPSEGTTWSDDCVAHLYLGGPSPDNVLDSNLNEYGFDWPTYDLGYSIAGPGDLNGDGFDDIIAGAPNAWVGEDHNGGVIIYYGNPSAMGGADVVLSGEVDEEFGWQVAAAGNVNGDEYADFIVGAPRAWAGPVPMYEGEARLYLGGPSLSETPDLSLIPDWGLAYGTIASAGDFDGDGFDDLLMGHAFHAGGYGQFHVYGMQPLQVLSPSGGEAWVAGASAKIQWRGAETADLALSIDGGFTWETVAEGLGGNRDNSFTLTAPAQATEAALVAVCPHGEGPQHRFAAVSGGSFRIVEPRDPPTVTQQLQLQHLGWDSGDEFGTAVSRAGDFNGDGFEDYIIGAPNAQGGSAQSGCAHLCFGGPDAVAFPDLILTRFGTGNKFGAAVAAAGDVNGDGYDDVVVGAPEYNNRGSAFVYFGGSSPDEYPDLIFSGVEDFERFGLAVASAGDVNGDNCDDVLVGAAYSDAGGSNVGLAYVFHGGPSADSDPDWVLSGEADGDFFGWAVVGLGDVNLDGFSDVAVGARSSSANGNNAGRCFVYWGGVEPDVSPDVVLDGEAAGDHFGNSVAAGDVTGDGIPDLIVGAHEHDLPGDDIGAVYVFPGGPAMSTAYERKLHGEEPDDAFGWSVASGSDLNQDGYDDIVVSANLNDFHASDAGRAYVFFGGPGGGDAPDITFTGENSNDEFGKAVACAGDINGDGFGDVLVG</sequence>
<dbReference type="InterPro" id="IPR000413">
    <property type="entry name" value="Integrin_alpha"/>
</dbReference>
<keyword evidence="1" id="KW-0732">Signal</keyword>
<keyword evidence="6" id="KW-1185">Reference proteome</keyword>
<proteinExistence type="predicted"/>
<evidence type="ECO:0000256" key="2">
    <source>
        <dbReference type="ARBA" id="ARBA00022737"/>
    </source>
</evidence>
<keyword evidence="3" id="KW-0378">Hydrolase</keyword>
<dbReference type="PANTHER" id="PTHR23221">
    <property type="entry name" value="GLYCOSYLPHOSPHATIDYLINOSITOL PHOSPHOLIPASE D"/>
    <property type="match status" value="1"/>
</dbReference>
<dbReference type="Pfam" id="PF01839">
    <property type="entry name" value="FG-GAP"/>
    <property type="match status" value="11"/>
</dbReference>
<gene>
    <name evidence="5" type="ORF">ACFL6M_07235</name>
</gene>
<dbReference type="InterPro" id="IPR013517">
    <property type="entry name" value="FG-GAP"/>
</dbReference>
<evidence type="ECO:0000313" key="5">
    <source>
        <dbReference type="EMBL" id="MFC1573375.1"/>
    </source>
</evidence>
<keyword evidence="2" id="KW-0677">Repeat</keyword>
<evidence type="ECO:0000313" key="6">
    <source>
        <dbReference type="Proteomes" id="UP001593833"/>
    </source>
</evidence>
<dbReference type="Proteomes" id="UP001593833">
    <property type="component" value="Unassembled WGS sequence"/>
</dbReference>
<comment type="caution">
    <text evidence="5">The sequence shown here is derived from an EMBL/GenBank/DDBJ whole genome shotgun (WGS) entry which is preliminary data.</text>
</comment>
<dbReference type="SMART" id="SM00191">
    <property type="entry name" value="Int_alpha"/>
    <property type="match status" value="13"/>
</dbReference>
<evidence type="ECO:0000256" key="4">
    <source>
        <dbReference type="ARBA" id="ARBA00023180"/>
    </source>
</evidence>
<reference evidence="5 6" key="1">
    <citation type="submission" date="2024-09" db="EMBL/GenBank/DDBJ databases">
        <authorList>
            <person name="D'Angelo T."/>
        </authorList>
    </citation>
    <scope>NUCLEOTIDE SEQUENCE [LARGE SCALE GENOMIC DNA]</scope>
    <source>
        <strain evidence="5">SAG AM-320-E07</strain>
    </source>
</reference>
<feature type="non-terminal residue" evidence="5">
    <location>
        <position position="950"/>
    </location>
</feature>
<evidence type="ECO:0008006" key="7">
    <source>
        <dbReference type="Google" id="ProtNLM"/>
    </source>
</evidence>
<organism evidence="5 6">
    <name type="scientific">Eiseniibacteriota bacterium</name>
    <dbReference type="NCBI Taxonomy" id="2212470"/>
    <lineage>
        <taxon>Bacteria</taxon>
        <taxon>Candidatus Eiseniibacteriota</taxon>
    </lineage>
</organism>
<dbReference type="InterPro" id="IPR013519">
    <property type="entry name" value="Int_alpha_beta-p"/>
</dbReference>
<keyword evidence="4" id="KW-0325">Glycoprotein</keyword>
<evidence type="ECO:0000256" key="3">
    <source>
        <dbReference type="ARBA" id="ARBA00022801"/>
    </source>
</evidence>
<dbReference type="EMBL" id="JBHPKH010000140">
    <property type="protein sequence ID" value="MFC1573375.1"/>
    <property type="molecule type" value="Genomic_DNA"/>
</dbReference>